<dbReference type="SFLD" id="SFLDG01129">
    <property type="entry name" value="C1.5:_HAD__Beta-PGM__Phosphata"/>
    <property type="match status" value="1"/>
</dbReference>
<evidence type="ECO:0000313" key="2">
    <source>
        <dbReference type="Proteomes" id="UP000067626"/>
    </source>
</evidence>
<accession>A0A0K1ELZ8</accession>
<dbReference type="InterPro" id="IPR041492">
    <property type="entry name" value="HAD_2"/>
</dbReference>
<dbReference type="NCBIfam" id="TIGR01509">
    <property type="entry name" value="HAD-SF-IA-v3"/>
    <property type="match status" value="1"/>
</dbReference>
<dbReference type="Gene3D" id="1.10.150.240">
    <property type="entry name" value="Putative phosphatase, domain 2"/>
    <property type="match status" value="1"/>
</dbReference>
<dbReference type="SFLD" id="SFLDS00003">
    <property type="entry name" value="Haloacid_Dehalogenase"/>
    <property type="match status" value="1"/>
</dbReference>
<dbReference type="KEGG" id="ccro:CMC5_061050"/>
<gene>
    <name evidence="1" type="primary">dehII</name>
    <name evidence="1" type="ORF">CMC5_061050</name>
</gene>
<dbReference type="InterPro" id="IPR023198">
    <property type="entry name" value="PGP-like_dom2"/>
</dbReference>
<sequence>MLRYQTVLFDLDGTLVDSIRLILDSFHHTFAAFGLPPRDEAELLRGIGVPLAKLLSGWSPDPATADAMLATFRAYNQERHDATIRPYPGILSAVDTLGALGVRLGIVTSKTRRFAEMGLRVTGLEAAFPVLVCGDEVTHPKPHREPVDRALALLYAAPEEALFVGDSLHDLHAGNAAHVATGAALWGAFTREDLVSGNPTHWLSTPHELLEVVQGERLSTTSGSG</sequence>
<protein>
    <submittedName>
        <fullName evidence="1">Haloacid dehalogenase</fullName>
    </submittedName>
</protein>
<dbReference type="InterPro" id="IPR006439">
    <property type="entry name" value="HAD-SF_hydro_IA"/>
</dbReference>
<name>A0A0K1ELZ8_CHOCO</name>
<dbReference type="AlphaFoldDB" id="A0A0K1ELZ8"/>
<keyword evidence="2" id="KW-1185">Reference proteome</keyword>
<dbReference type="PANTHER" id="PTHR43434:SF26">
    <property type="entry name" value="PYROPHOSPHATASE PPAX"/>
    <property type="match status" value="1"/>
</dbReference>
<dbReference type="Gene3D" id="3.40.50.1000">
    <property type="entry name" value="HAD superfamily/HAD-like"/>
    <property type="match status" value="1"/>
</dbReference>
<reference evidence="1 2" key="1">
    <citation type="submission" date="2015-07" db="EMBL/GenBank/DDBJ databases">
        <title>Genome analysis of myxobacterium Chondromyces crocatus Cm c5 reveals a high potential for natural compound synthesis and the genetic basis for the loss of fruiting body formation.</title>
        <authorList>
            <person name="Zaburannyi N."/>
            <person name="Bunk B."/>
            <person name="Maier J."/>
            <person name="Overmann J."/>
            <person name="Mueller R."/>
        </authorList>
    </citation>
    <scope>NUCLEOTIDE SEQUENCE [LARGE SCALE GENOMIC DNA]</scope>
    <source>
        <strain evidence="1 2">Cm c5</strain>
    </source>
</reference>
<organism evidence="1 2">
    <name type="scientific">Chondromyces crocatus</name>
    <dbReference type="NCBI Taxonomy" id="52"/>
    <lineage>
        <taxon>Bacteria</taxon>
        <taxon>Pseudomonadati</taxon>
        <taxon>Myxococcota</taxon>
        <taxon>Polyangia</taxon>
        <taxon>Polyangiales</taxon>
        <taxon>Polyangiaceae</taxon>
        <taxon>Chondromyces</taxon>
    </lineage>
</organism>
<dbReference type="InterPro" id="IPR050155">
    <property type="entry name" value="HAD-like_hydrolase_sf"/>
</dbReference>
<dbReference type="GO" id="GO:0008967">
    <property type="term" value="F:phosphoglycolate phosphatase activity"/>
    <property type="evidence" value="ECO:0007669"/>
    <property type="project" value="TreeGrafter"/>
</dbReference>
<dbReference type="RefSeq" id="WP_050433595.1">
    <property type="nucleotide sequence ID" value="NZ_CP012159.1"/>
</dbReference>
<dbReference type="Proteomes" id="UP000067626">
    <property type="component" value="Chromosome"/>
</dbReference>
<dbReference type="SFLD" id="SFLDG01135">
    <property type="entry name" value="C1.5.6:_HAD__Beta-PGM__Phospha"/>
    <property type="match status" value="1"/>
</dbReference>
<evidence type="ECO:0000313" key="1">
    <source>
        <dbReference type="EMBL" id="AKT41884.1"/>
    </source>
</evidence>
<dbReference type="GO" id="GO:0006281">
    <property type="term" value="P:DNA repair"/>
    <property type="evidence" value="ECO:0007669"/>
    <property type="project" value="TreeGrafter"/>
</dbReference>
<dbReference type="STRING" id="52.CMC5_061050"/>
<dbReference type="Pfam" id="PF13419">
    <property type="entry name" value="HAD_2"/>
    <property type="match status" value="1"/>
</dbReference>
<dbReference type="InterPro" id="IPR023214">
    <property type="entry name" value="HAD_sf"/>
</dbReference>
<dbReference type="NCBIfam" id="TIGR01549">
    <property type="entry name" value="HAD-SF-IA-v1"/>
    <property type="match status" value="1"/>
</dbReference>
<dbReference type="SUPFAM" id="SSF56784">
    <property type="entry name" value="HAD-like"/>
    <property type="match status" value="1"/>
</dbReference>
<dbReference type="GO" id="GO:0005829">
    <property type="term" value="C:cytosol"/>
    <property type="evidence" value="ECO:0007669"/>
    <property type="project" value="TreeGrafter"/>
</dbReference>
<dbReference type="PANTHER" id="PTHR43434">
    <property type="entry name" value="PHOSPHOGLYCOLATE PHOSPHATASE"/>
    <property type="match status" value="1"/>
</dbReference>
<dbReference type="EMBL" id="CP012159">
    <property type="protein sequence ID" value="AKT41884.1"/>
    <property type="molecule type" value="Genomic_DNA"/>
</dbReference>
<dbReference type="InterPro" id="IPR036412">
    <property type="entry name" value="HAD-like_sf"/>
</dbReference>
<proteinExistence type="predicted"/>